<evidence type="ECO:0000313" key="1">
    <source>
        <dbReference type="EMBL" id="NVI50281.1"/>
    </source>
</evidence>
<reference evidence="1" key="1">
    <citation type="submission" date="2020-06" db="EMBL/GenBank/DDBJ databases">
        <title>Whole Genome Sequence of Bradyrhizobium sp. Strain 1S1.</title>
        <authorList>
            <person name="Bromfield E.S.P."/>
            <person name="Cloutier S."/>
        </authorList>
    </citation>
    <scope>NUCLEOTIDE SEQUENCE [LARGE SCALE GENOMIC DNA]</scope>
    <source>
        <strain evidence="1">1S1</strain>
    </source>
</reference>
<accession>A0A973WAB0</accession>
<comment type="caution">
    <text evidence="1">The sequence shown here is derived from an EMBL/GenBank/DDBJ whole genome shotgun (WGS) entry which is preliminary data.</text>
</comment>
<sequence>MTDIRLRANLRTVTCAKPSALDNKTVVLEFTRVCRVVGIIDSETGLITDLPRSRPEPEK</sequence>
<gene>
    <name evidence="1" type="ORF">HAP48_047195</name>
</gene>
<proteinExistence type="predicted"/>
<dbReference type="EMBL" id="JAAOLE020000002">
    <property type="protein sequence ID" value="NVI50281.1"/>
    <property type="molecule type" value="Genomic_DNA"/>
</dbReference>
<organism evidence="1">
    <name type="scientific">Bradyrhizobium septentrionale</name>
    <dbReference type="NCBI Taxonomy" id="1404411"/>
    <lineage>
        <taxon>Bacteria</taxon>
        <taxon>Pseudomonadati</taxon>
        <taxon>Pseudomonadota</taxon>
        <taxon>Alphaproteobacteria</taxon>
        <taxon>Hyphomicrobiales</taxon>
        <taxon>Nitrobacteraceae</taxon>
        <taxon>Bradyrhizobium</taxon>
    </lineage>
</organism>
<dbReference type="AlphaFoldDB" id="A0A973WAB0"/>
<protein>
    <submittedName>
        <fullName evidence="1">Uncharacterized protein</fullName>
    </submittedName>
</protein>
<dbReference type="RefSeq" id="WP_166309190.1">
    <property type="nucleotide sequence ID" value="NZ_CP088287.1"/>
</dbReference>
<name>A0A973WAB0_9BRAD</name>